<protein>
    <recommendedName>
        <fullName evidence="5">RNase H type-1 domain-containing protein</fullName>
    </recommendedName>
</protein>
<keyword evidence="4" id="KW-1185">Reference proteome</keyword>
<dbReference type="InterPro" id="IPR044730">
    <property type="entry name" value="RNase_H-like_dom_plant"/>
</dbReference>
<organism evidence="3 4">
    <name type="scientific">Hibiscus sabdariffa</name>
    <name type="common">roselle</name>
    <dbReference type="NCBI Taxonomy" id="183260"/>
    <lineage>
        <taxon>Eukaryota</taxon>
        <taxon>Viridiplantae</taxon>
        <taxon>Streptophyta</taxon>
        <taxon>Embryophyta</taxon>
        <taxon>Tracheophyta</taxon>
        <taxon>Spermatophyta</taxon>
        <taxon>Magnoliopsida</taxon>
        <taxon>eudicotyledons</taxon>
        <taxon>Gunneridae</taxon>
        <taxon>Pentapetalae</taxon>
        <taxon>rosids</taxon>
        <taxon>malvids</taxon>
        <taxon>Malvales</taxon>
        <taxon>Malvaceae</taxon>
        <taxon>Malvoideae</taxon>
        <taxon>Hibiscus</taxon>
    </lineage>
</organism>
<reference evidence="3 4" key="1">
    <citation type="journal article" date="2024" name="G3 (Bethesda)">
        <title>Genome assembly of Hibiscus sabdariffa L. provides insights into metabolisms of medicinal natural products.</title>
        <authorList>
            <person name="Kim T."/>
        </authorList>
    </citation>
    <scope>NUCLEOTIDE SEQUENCE [LARGE SCALE GENOMIC DNA]</scope>
    <source>
        <strain evidence="3">TK-2024</strain>
        <tissue evidence="3">Old leaves</tissue>
    </source>
</reference>
<dbReference type="InterPro" id="IPR052929">
    <property type="entry name" value="RNase_H-like_EbsB-rel"/>
</dbReference>
<sequence length="277" mass="29238">MGSLTVYCGGGGGHNSGTYSVRSGYFYLCRPPLPVCRPSPLWKAIKQLPTLPKVRIFAWRLGQDCLSIGSCVWVAGLGDGLCPLCSSVVETPLHAFRDCTDAVQAQRLGGFPDAVISSSASTMLDWLVASAGLLSRSDFAKLLLLLWNMWNRRNSLVHGSQPQPVWATVTSATLLHAVYLAANDQSRRPVSTTVFSPGVWSPPPLGTVAVPVDGAFSLDQGAGIGVVARDSTGSVLGGMAQHSLGPVSAEYAEAVAILAGLQFTRDRGYRSPQGTGH</sequence>
<gene>
    <name evidence="3" type="ORF">V6N11_035751</name>
</gene>
<proteinExistence type="predicted"/>
<dbReference type="Pfam" id="PF13966">
    <property type="entry name" value="zf-RVT"/>
    <property type="match status" value="1"/>
</dbReference>
<dbReference type="Proteomes" id="UP001396334">
    <property type="component" value="Unassembled WGS sequence"/>
</dbReference>
<feature type="domain" description="RNase H type-1" evidence="1">
    <location>
        <begin position="212"/>
        <end position="270"/>
    </location>
</feature>
<accession>A0ABR2R8E2</accession>
<dbReference type="PANTHER" id="PTHR47074">
    <property type="entry name" value="BNAC02G40300D PROTEIN"/>
    <property type="match status" value="1"/>
</dbReference>
<evidence type="ECO:0000313" key="4">
    <source>
        <dbReference type="Proteomes" id="UP001396334"/>
    </source>
</evidence>
<evidence type="ECO:0000313" key="3">
    <source>
        <dbReference type="EMBL" id="KAK9009206.1"/>
    </source>
</evidence>
<name>A0ABR2R8E2_9ROSI</name>
<evidence type="ECO:0000259" key="1">
    <source>
        <dbReference type="Pfam" id="PF13456"/>
    </source>
</evidence>
<dbReference type="EMBL" id="JBBPBN010000024">
    <property type="protein sequence ID" value="KAK9009206.1"/>
    <property type="molecule type" value="Genomic_DNA"/>
</dbReference>
<dbReference type="PANTHER" id="PTHR47074:SF11">
    <property type="entry name" value="REVERSE TRANSCRIPTASE-LIKE PROTEIN"/>
    <property type="match status" value="1"/>
</dbReference>
<evidence type="ECO:0000259" key="2">
    <source>
        <dbReference type="Pfam" id="PF13966"/>
    </source>
</evidence>
<dbReference type="InterPro" id="IPR026960">
    <property type="entry name" value="RVT-Znf"/>
</dbReference>
<dbReference type="CDD" id="cd06222">
    <property type="entry name" value="RNase_H_like"/>
    <property type="match status" value="1"/>
</dbReference>
<feature type="domain" description="Reverse transcriptase zinc-binding" evidence="2">
    <location>
        <begin position="19"/>
        <end position="103"/>
    </location>
</feature>
<dbReference type="Pfam" id="PF13456">
    <property type="entry name" value="RVT_3"/>
    <property type="match status" value="1"/>
</dbReference>
<comment type="caution">
    <text evidence="3">The sequence shown here is derived from an EMBL/GenBank/DDBJ whole genome shotgun (WGS) entry which is preliminary data.</text>
</comment>
<evidence type="ECO:0008006" key="5">
    <source>
        <dbReference type="Google" id="ProtNLM"/>
    </source>
</evidence>
<dbReference type="InterPro" id="IPR002156">
    <property type="entry name" value="RNaseH_domain"/>
</dbReference>